<dbReference type="EMBL" id="CP001614">
    <property type="protein sequence ID" value="ACR12524.1"/>
    <property type="molecule type" value="Genomic_DNA"/>
</dbReference>
<dbReference type="KEGG" id="ttu:TERTU_4536"/>
<name>C5BJQ1_TERTT</name>
<reference evidence="1 2" key="1">
    <citation type="journal article" date="2009" name="PLoS ONE">
        <title>The complete genome of Teredinibacter turnerae T7901: an intracellular endosymbiont of marine wood-boring bivalves (shipworms).</title>
        <authorList>
            <person name="Yang J.C."/>
            <person name="Madupu R."/>
            <person name="Durkin A.S."/>
            <person name="Ekborg N.A."/>
            <person name="Pedamallu C.S."/>
            <person name="Hostetler J.B."/>
            <person name="Radune D."/>
            <person name="Toms B.S."/>
            <person name="Henrissat B."/>
            <person name="Coutinho P.M."/>
            <person name="Schwarz S."/>
            <person name="Field L."/>
            <person name="Trindade-Silva A.E."/>
            <person name="Soares C.A.G."/>
            <person name="Elshahawi S."/>
            <person name="Hanora A."/>
            <person name="Schmidt E.W."/>
            <person name="Haygood M.G."/>
            <person name="Posfai J."/>
            <person name="Benner J."/>
            <person name="Madinger C."/>
            <person name="Nove J."/>
            <person name="Anton B."/>
            <person name="Chaudhary K."/>
            <person name="Foster J."/>
            <person name="Holman A."/>
            <person name="Kumar S."/>
            <person name="Lessard P.A."/>
            <person name="Luyten Y.A."/>
            <person name="Slatko B."/>
            <person name="Wood N."/>
            <person name="Wu B."/>
            <person name="Teplitski M."/>
            <person name="Mougous J.D."/>
            <person name="Ward N."/>
            <person name="Eisen J.A."/>
            <person name="Badger J.H."/>
            <person name="Distel D.L."/>
        </authorList>
    </citation>
    <scope>NUCLEOTIDE SEQUENCE [LARGE SCALE GENOMIC DNA]</scope>
    <source>
        <strain evidence="2">ATCC 39867 / T7901</strain>
    </source>
</reference>
<dbReference type="HOGENOM" id="CLU_3318344_0_0_6"/>
<accession>C5BJQ1</accession>
<protein>
    <submittedName>
        <fullName evidence="1">Uncharacterized protein</fullName>
    </submittedName>
</protein>
<dbReference type="AlphaFoldDB" id="C5BJQ1"/>
<sequence length="39" mass="4194">MASPESSGIGRNCKPGVRKVYAEGANCCVGWVPGWRRLT</sequence>
<proteinExistence type="predicted"/>
<evidence type="ECO:0000313" key="2">
    <source>
        <dbReference type="Proteomes" id="UP000009080"/>
    </source>
</evidence>
<keyword evidence="2" id="KW-1185">Reference proteome</keyword>
<dbReference type="STRING" id="377629.TERTU_4536"/>
<organism evidence="1 2">
    <name type="scientific">Teredinibacter turnerae (strain ATCC 39867 / T7901)</name>
    <dbReference type="NCBI Taxonomy" id="377629"/>
    <lineage>
        <taxon>Bacteria</taxon>
        <taxon>Pseudomonadati</taxon>
        <taxon>Pseudomonadota</taxon>
        <taxon>Gammaproteobacteria</taxon>
        <taxon>Cellvibrionales</taxon>
        <taxon>Cellvibrionaceae</taxon>
        <taxon>Teredinibacter</taxon>
    </lineage>
</organism>
<evidence type="ECO:0000313" key="1">
    <source>
        <dbReference type="EMBL" id="ACR12524.1"/>
    </source>
</evidence>
<dbReference type="Proteomes" id="UP000009080">
    <property type="component" value="Chromosome"/>
</dbReference>
<gene>
    <name evidence="1" type="ordered locus">TERTU_4536</name>
</gene>